<dbReference type="Gene3D" id="1.25.10.10">
    <property type="entry name" value="Leucine-rich Repeat Variant"/>
    <property type="match status" value="1"/>
</dbReference>
<evidence type="ECO:0000256" key="3">
    <source>
        <dbReference type="ARBA" id="ARBA00006427"/>
    </source>
</evidence>
<proteinExistence type="inferred from homology"/>
<comment type="similarity">
    <text evidence="3 6">Belongs to the IPI1/TEX10 family.</text>
</comment>
<reference evidence="9" key="1">
    <citation type="journal article" date="2018" name="Nat. Microbiol.">
        <title>Leveraging single-cell genomics to expand the fungal tree of life.</title>
        <authorList>
            <person name="Ahrendt S.R."/>
            <person name="Quandt C.A."/>
            <person name="Ciobanu D."/>
            <person name="Clum A."/>
            <person name="Salamov A."/>
            <person name="Andreopoulos B."/>
            <person name="Cheng J.F."/>
            <person name="Woyke T."/>
            <person name="Pelin A."/>
            <person name="Henrissat B."/>
            <person name="Reynolds N.K."/>
            <person name="Benny G.L."/>
            <person name="Smith M.E."/>
            <person name="James T.Y."/>
            <person name="Grigoriev I.V."/>
        </authorList>
    </citation>
    <scope>NUCLEOTIDE SEQUENCE [LARGE SCALE GENOMIC DNA]</scope>
    <source>
        <strain evidence="9">Baker2002</strain>
    </source>
</reference>
<dbReference type="AlphaFoldDB" id="A0A4P9ZE42"/>
<comment type="function">
    <text evidence="1 6">Component of the RIX1 complex required for processing of ITS2 sequences from 35S pre-rRNA.</text>
</comment>
<dbReference type="GO" id="GO:0006364">
    <property type="term" value="P:rRNA processing"/>
    <property type="evidence" value="ECO:0007669"/>
    <property type="project" value="UniProtKB-UniRule"/>
</dbReference>
<dbReference type="PANTHER" id="PTHR16056:SF2">
    <property type="entry name" value="TESTIS-EXPRESSED PROTEIN 10"/>
    <property type="match status" value="1"/>
</dbReference>
<dbReference type="InterPro" id="IPR016024">
    <property type="entry name" value="ARM-type_fold"/>
</dbReference>
<comment type="subcellular location">
    <subcellularLocation>
        <location evidence="2 6">Nucleus</location>
    </subcellularLocation>
</comment>
<dbReference type="GO" id="GO:0005634">
    <property type="term" value="C:nucleus"/>
    <property type="evidence" value="ECO:0007669"/>
    <property type="project" value="UniProtKB-SubCell"/>
</dbReference>
<dbReference type="Proteomes" id="UP000268321">
    <property type="component" value="Unassembled WGS sequence"/>
</dbReference>
<evidence type="ECO:0000259" key="7">
    <source>
        <dbReference type="Pfam" id="PF12333"/>
    </source>
</evidence>
<evidence type="ECO:0000256" key="1">
    <source>
        <dbReference type="ARBA" id="ARBA00002355"/>
    </source>
</evidence>
<feature type="domain" description="Pre-rRNA-processing protein Ipi1 N-terminal" evidence="7">
    <location>
        <begin position="137"/>
        <end position="234"/>
    </location>
</feature>
<dbReference type="InterPro" id="IPR024679">
    <property type="entry name" value="Ipi1_N"/>
</dbReference>
<comment type="subunit">
    <text evidence="4">Component of the RIX1 complex, composed of IPI1, RIX1/IPI2 and IPI3 in a 1:2:2 stoichiometry. The complex interacts (via RIX1) with MDN1 (via its hexameric AAA ATPase ring) and the pre-60S ribosome particles.</text>
</comment>
<keyword evidence="5 6" id="KW-0539">Nucleus</keyword>
<evidence type="ECO:0000256" key="6">
    <source>
        <dbReference type="RuleBase" id="RU368021"/>
    </source>
</evidence>
<dbReference type="SUPFAM" id="SSF48371">
    <property type="entry name" value="ARM repeat"/>
    <property type="match status" value="1"/>
</dbReference>
<evidence type="ECO:0000313" key="9">
    <source>
        <dbReference type="Proteomes" id="UP000268321"/>
    </source>
</evidence>
<dbReference type="PANTHER" id="PTHR16056">
    <property type="entry name" value="REGULATOR OF MICROTUBULE DYNAMICS PROTEIN"/>
    <property type="match status" value="1"/>
</dbReference>
<keyword evidence="6" id="KW-0698">rRNA processing</keyword>
<keyword evidence="9" id="KW-1185">Reference proteome</keyword>
<dbReference type="GO" id="GO:0120330">
    <property type="term" value="C:rixosome complex"/>
    <property type="evidence" value="ECO:0007669"/>
    <property type="project" value="UniProtKB-UniRule"/>
</dbReference>
<dbReference type="EMBL" id="ML004454">
    <property type="protein sequence ID" value="RKP30682.1"/>
    <property type="molecule type" value="Genomic_DNA"/>
</dbReference>
<protein>
    <recommendedName>
        <fullName evidence="6">Pre-rRNA-processing protein</fullName>
    </recommendedName>
</protein>
<accession>A0A4P9ZE42</accession>
<name>A0A4P9ZE42_9ASCO</name>
<sequence>MTSKKKRAEKKKDFQKAKLRVGKIAAKPDNYTDTSFTAKYICLPYQTLSKPKSSVTQNWNGQGDVDLTHHLQLVKHHLASTRKEVLAFIEAHLPSNSSSYKQILTVTLSLLTDQSESVRLAFVSLLLACADRQPGFLQLHMRSIILFVNSAMTHIRGEVRATSTRVLDILVTKAPKVLVSGFFVKILRSFFSLLSWTLTEDKKAVSLAINTNASLGGISTKACARHLTVLGKLLDAALFADDSEPASIDSKQCSIIHPQTTQFMLPLTPQAFSQLKLFVNELPSQQDASAVSGNDVYLLGDIDDLFTEDIETRRKIVVDVFLVPLRKNLVVTTKDGGEVGTTANKCLQLLDKFEREVKALHSQA</sequence>
<dbReference type="InterPro" id="IPR011989">
    <property type="entry name" value="ARM-like"/>
</dbReference>
<evidence type="ECO:0000256" key="2">
    <source>
        <dbReference type="ARBA" id="ARBA00004123"/>
    </source>
</evidence>
<dbReference type="Pfam" id="PF12333">
    <property type="entry name" value="Ipi1_N"/>
    <property type="match status" value="1"/>
</dbReference>
<keyword evidence="6" id="KW-0690">Ribosome biogenesis</keyword>
<evidence type="ECO:0000256" key="4">
    <source>
        <dbReference type="ARBA" id="ARBA00011141"/>
    </source>
</evidence>
<evidence type="ECO:0000313" key="8">
    <source>
        <dbReference type="EMBL" id="RKP30682.1"/>
    </source>
</evidence>
<evidence type="ECO:0000256" key="5">
    <source>
        <dbReference type="ARBA" id="ARBA00023242"/>
    </source>
</evidence>
<organism evidence="8 9">
    <name type="scientific">Metschnikowia bicuspidata</name>
    <dbReference type="NCBI Taxonomy" id="27322"/>
    <lineage>
        <taxon>Eukaryota</taxon>
        <taxon>Fungi</taxon>
        <taxon>Dikarya</taxon>
        <taxon>Ascomycota</taxon>
        <taxon>Saccharomycotina</taxon>
        <taxon>Pichiomycetes</taxon>
        <taxon>Metschnikowiaceae</taxon>
        <taxon>Metschnikowia</taxon>
    </lineage>
</organism>
<gene>
    <name evidence="8" type="ORF">METBISCDRAFT_15819</name>
</gene>
<dbReference type="OrthoDB" id="361362at2759"/>